<dbReference type="Proteomes" id="UP000041254">
    <property type="component" value="Unassembled WGS sequence"/>
</dbReference>
<sequence>MISHTQACVIDAETTWLRGCVKHSFIHIREAVPTEARRRSLSLPALKIPQVPFPDPANVRHRSWQRRPARRNDSSYQPPEGPSSVHLQTYDAFARQLHVLFYQVDPLWKLLGLKRHRSDNLGCEHPGMAVLDVKRPLEVVLEEGEGRGRDETEGNGNGQGGESDEGRVMSGVGFRRVRRPPPLLIPQMPRSPGSRIALPVMPRGDDGYVPFSHYVVPGTATWLEDVAEDLSKMDHRDTGHPLKCPGSLLHNVGACKPCVFYWGKGCQNGRSCQFCHEWHPPGKRSKTSKKRGGRLYQRPSLLSEDIPIVRSRGGVLSDLPLSPSASRSPLSSLSPDESRVSTKAFPSPTHHDGHHHPSISAMLPQLSPGSGSGADQDATPSGYRWQQRRDKDMIGPFRSVGRVRQQQHQHQHEEPTVGFQSLFAVPPICPGGVTSGMLGSAPREWSLSNRSTTADVPIIQQQQQQHMACGSGDVSPLVFVLAQPPPPPIRPRHHHLHHPQQQQQHYVRQ</sequence>
<protein>
    <recommendedName>
        <fullName evidence="4">C3H1-type domain-containing protein</fullName>
    </recommendedName>
</protein>
<dbReference type="EMBL" id="CDMY01000666">
    <property type="protein sequence ID" value="CEM29091.1"/>
    <property type="molecule type" value="Genomic_DNA"/>
</dbReference>
<evidence type="ECO:0000256" key="1">
    <source>
        <dbReference type="SAM" id="MobiDB-lite"/>
    </source>
</evidence>
<accession>A0A0G4GH55</accession>
<evidence type="ECO:0008006" key="4">
    <source>
        <dbReference type="Google" id="ProtNLM"/>
    </source>
</evidence>
<feature type="region of interest" description="Disordered" evidence="1">
    <location>
        <begin position="485"/>
        <end position="509"/>
    </location>
</feature>
<evidence type="ECO:0000313" key="3">
    <source>
        <dbReference type="Proteomes" id="UP000041254"/>
    </source>
</evidence>
<feature type="region of interest" description="Disordered" evidence="1">
    <location>
        <begin position="314"/>
        <end position="390"/>
    </location>
</feature>
<reference evidence="2 3" key="1">
    <citation type="submission" date="2014-11" db="EMBL/GenBank/DDBJ databases">
        <authorList>
            <person name="Zhu J."/>
            <person name="Qi W."/>
            <person name="Song R."/>
        </authorList>
    </citation>
    <scope>NUCLEOTIDE SEQUENCE [LARGE SCALE GENOMIC DNA]</scope>
</reference>
<feature type="compositionally biased region" description="Low complexity" evidence="1">
    <location>
        <begin position="499"/>
        <end position="509"/>
    </location>
</feature>
<feature type="compositionally biased region" description="Low complexity" evidence="1">
    <location>
        <begin position="316"/>
        <end position="335"/>
    </location>
</feature>
<evidence type="ECO:0000313" key="2">
    <source>
        <dbReference type="EMBL" id="CEM29091.1"/>
    </source>
</evidence>
<feature type="compositionally biased region" description="Basic residues" evidence="1">
    <location>
        <begin position="59"/>
        <end position="69"/>
    </location>
</feature>
<organism evidence="2 3">
    <name type="scientific">Vitrella brassicaformis (strain CCMP3155)</name>
    <dbReference type="NCBI Taxonomy" id="1169540"/>
    <lineage>
        <taxon>Eukaryota</taxon>
        <taxon>Sar</taxon>
        <taxon>Alveolata</taxon>
        <taxon>Colpodellida</taxon>
        <taxon>Vitrellaceae</taxon>
        <taxon>Vitrella</taxon>
    </lineage>
</organism>
<dbReference type="VEuPathDB" id="CryptoDB:Vbra_9955"/>
<gene>
    <name evidence="2" type="ORF">Vbra_9955</name>
</gene>
<dbReference type="AlphaFoldDB" id="A0A0G4GH55"/>
<dbReference type="OrthoDB" id="424483at2759"/>
<feature type="region of interest" description="Disordered" evidence="1">
    <location>
        <begin position="143"/>
        <end position="167"/>
    </location>
</feature>
<dbReference type="InParanoid" id="A0A0G4GH55"/>
<feature type="region of interest" description="Disordered" evidence="1">
    <location>
        <begin position="57"/>
        <end position="83"/>
    </location>
</feature>
<name>A0A0G4GH55_VITBC</name>
<keyword evidence="3" id="KW-1185">Reference proteome</keyword>
<proteinExistence type="predicted"/>